<dbReference type="Proteomes" id="UP000247591">
    <property type="component" value="Unassembled WGS sequence"/>
</dbReference>
<dbReference type="Pfam" id="PF01032">
    <property type="entry name" value="FecCD"/>
    <property type="match status" value="1"/>
</dbReference>
<keyword evidence="10" id="KW-1185">Reference proteome</keyword>
<gene>
    <name evidence="9" type="ORF">DFR67_109120</name>
</gene>
<feature type="transmembrane region" description="Helical" evidence="8">
    <location>
        <begin position="85"/>
        <end position="103"/>
    </location>
</feature>
<evidence type="ECO:0000313" key="9">
    <source>
        <dbReference type="EMBL" id="PYE15892.1"/>
    </source>
</evidence>
<keyword evidence="7 8" id="KW-0472">Membrane</keyword>
<keyword evidence="4" id="KW-1003">Cell membrane</keyword>
<dbReference type="GO" id="GO:0022857">
    <property type="term" value="F:transmembrane transporter activity"/>
    <property type="evidence" value="ECO:0007669"/>
    <property type="project" value="InterPro"/>
</dbReference>
<evidence type="ECO:0000256" key="3">
    <source>
        <dbReference type="ARBA" id="ARBA00022448"/>
    </source>
</evidence>
<feature type="transmembrane region" description="Helical" evidence="8">
    <location>
        <begin position="135"/>
        <end position="154"/>
    </location>
</feature>
<accession>A0A318RGB7</accession>
<evidence type="ECO:0000313" key="10">
    <source>
        <dbReference type="Proteomes" id="UP000247591"/>
    </source>
</evidence>
<proteinExistence type="inferred from homology"/>
<dbReference type="Gene3D" id="1.10.3470.10">
    <property type="entry name" value="ABC transporter involved in vitamin B12 uptake, BtuC"/>
    <property type="match status" value="1"/>
</dbReference>
<keyword evidence="5 8" id="KW-0812">Transmembrane</keyword>
<dbReference type="SUPFAM" id="SSF81345">
    <property type="entry name" value="ABC transporter involved in vitamin B12 uptake, BtuC"/>
    <property type="match status" value="1"/>
</dbReference>
<feature type="transmembrane region" description="Helical" evidence="8">
    <location>
        <begin position="263"/>
        <end position="283"/>
    </location>
</feature>
<comment type="subcellular location">
    <subcellularLocation>
        <location evidence="1">Cell membrane</location>
        <topology evidence="1">Multi-pass membrane protein</topology>
    </subcellularLocation>
</comment>
<dbReference type="GO" id="GO:0005886">
    <property type="term" value="C:plasma membrane"/>
    <property type="evidence" value="ECO:0007669"/>
    <property type="project" value="UniProtKB-SubCell"/>
</dbReference>
<evidence type="ECO:0000256" key="4">
    <source>
        <dbReference type="ARBA" id="ARBA00022475"/>
    </source>
</evidence>
<feature type="transmembrane region" description="Helical" evidence="8">
    <location>
        <begin position="109"/>
        <end position="128"/>
    </location>
</feature>
<protein>
    <submittedName>
        <fullName evidence="9">Iron complex transport system permease protein</fullName>
    </submittedName>
</protein>
<evidence type="ECO:0000256" key="6">
    <source>
        <dbReference type="ARBA" id="ARBA00022989"/>
    </source>
</evidence>
<reference evidence="9 10" key="1">
    <citation type="submission" date="2018-06" db="EMBL/GenBank/DDBJ databases">
        <title>Genomic Encyclopedia of Type Strains, Phase IV (KMG-IV): sequencing the most valuable type-strain genomes for metagenomic binning, comparative biology and taxonomic classification.</title>
        <authorList>
            <person name="Goeker M."/>
        </authorList>
    </citation>
    <scope>NUCLEOTIDE SEQUENCE [LARGE SCALE GENOMIC DNA]</scope>
    <source>
        <strain evidence="9 10">DSM 45521</strain>
    </source>
</reference>
<comment type="similarity">
    <text evidence="2">Belongs to the binding-protein-dependent transport system permease family. FecCD subfamily.</text>
</comment>
<dbReference type="InterPro" id="IPR037294">
    <property type="entry name" value="ABC_BtuC-like"/>
</dbReference>
<dbReference type="InterPro" id="IPR000522">
    <property type="entry name" value="ABC_transptr_permease_BtuC"/>
</dbReference>
<dbReference type="CDD" id="cd06550">
    <property type="entry name" value="TM_ABC_iron-siderophores_like"/>
    <property type="match status" value="1"/>
</dbReference>
<sequence>MVLLIGGATILCGLIVAHLLVGRSELGMGDTLRALSGSSAVRSHETIVFRYRLPRVLVGIGAGALLALSGALLQAVMRNPLAEPGTAGVGSGAALGVVVSLILFPGNDFATAAALIGAVACGAMLFLVGRRSLAVAGILIGAVLGAVTSLLLVVDGKPMGVVLRWLIGSLNARTQADWDSLWPWVLALTAAGLFLAPAANVLSLGDIAATGLGARPSHTRFALLAIAVIAAATAIAAAGAVAFVGLMAPHAARALVGADHRDLIPVSVVFGAICLSGADLVAFSITLDLPGAGPAVSGLPVGALTALLGAPYLIWLVRREHHVRRQH</sequence>
<dbReference type="AlphaFoldDB" id="A0A318RGB7"/>
<feature type="transmembrane region" description="Helical" evidence="8">
    <location>
        <begin position="53"/>
        <end position="73"/>
    </location>
</feature>
<evidence type="ECO:0000256" key="5">
    <source>
        <dbReference type="ARBA" id="ARBA00022692"/>
    </source>
</evidence>
<feature type="transmembrane region" description="Helical" evidence="8">
    <location>
        <begin position="181"/>
        <end position="209"/>
    </location>
</feature>
<feature type="transmembrane region" description="Helical" evidence="8">
    <location>
        <begin position="295"/>
        <end position="317"/>
    </location>
</feature>
<feature type="transmembrane region" description="Helical" evidence="8">
    <location>
        <begin position="221"/>
        <end position="243"/>
    </location>
</feature>
<dbReference type="PANTHER" id="PTHR30472">
    <property type="entry name" value="FERRIC ENTEROBACTIN TRANSPORT SYSTEM PERMEASE PROTEIN"/>
    <property type="match status" value="1"/>
</dbReference>
<keyword evidence="6 8" id="KW-1133">Transmembrane helix</keyword>
<evidence type="ECO:0000256" key="8">
    <source>
        <dbReference type="SAM" id="Phobius"/>
    </source>
</evidence>
<dbReference type="GO" id="GO:0033214">
    <property type="term" value="P:siderophore-iron import into cell"/>
    <property type="evidence" value="ECO:0007669"/>
    <property type="project" value="TreeGrafter"/>
</dbReference>
<evidence type="ECO:0000256" key="2">
    <source>
        <dbReference type="ARBA" id="ARBA00007935"/>
    </source>
</evidence>
<organism evidence="9 10">
    <name type="scientific">Williamsia limnetica</name>
    <dbReference type="NCBI Taxonomy" id="882452"/>
    <lineage>
        <taxon>Bacteria</taxon>
        <taxon>Bacillati</taxon>
        <taxon>Actinomycetota</taxon>
        <taxon>Actinomycetes</taxon>
        <taxon>Mycobacteriales</taxon>
        <taxon>Nocardiaceae</taxon>
        <taxon>Williamsia</taxon>
    </lineage>
</organism>
<evidence type="ECO:0000256" key="7">
    <source>
        <dbReference type="ARBA" id="ARBA00023136"/>
    </source>
</evidence>
<name>A0A318RGB7_WILLI</name>
<dbReference type="EMBL" id="QJSP01000009">
    <property type="protein sequence ID" value="PYE15892.1"/>
    <property type="molecule type" value="Genomic_DNA"/>
</dbReference>
<keyword evidence="3" id="KW-0813">Transport</keyword>
<dbReference type="PANTHER" id="PTHR30472:SF37">
    <property type="entry name" value="FE(3+) DICITRATE TRANSPORT SYSTEM PERMEASE PROTEIN FECD-RELATED"/>
    <property type="match status" value="1"/>
</dbReference>
<comment type="caution">
    <text evidence="9">The sequence shown here is derived from an EMBL/GenBank/DDBJ whole genome shotgun (WGS) entry which is preliminary data.</text>
</comment>
<evidence type="ECO:0000256" key="1">
    <source>
        <dbReference type="ARBA" id="ARBA00004651"/>
    </source>
</evidence>